<dbReference type="Gene3D" id="3.30.2310.20">
    <property type="entry name" value="RelE-like"/>
    <property type="match status" value="1"/>
</dbReference>
<gene>
    <name evidence="3" type="ORF">IFK94_04795</name>
</gene>
<accession>A0A8J6XZ11</accession>
<evidence type="ECO:0000256" key="1">
    <source>
        <dbReference type="ARBA" id="ARBA00006226"/>
    </source>
</evidence>
<organism evidence="3 4">
    <name type="scientific">Candidatus Polarisedimenticola svalbardensis</name>
    <dbReference type="NCBI Taxonomy" id="2886004"/>
    <lineage>
        <taxon>Bacteria</taxon>
        <taxon>Pseudomonadati</taxon>
        <taxon>Acidobacteriota</taxon>
        <taxon>Candidatus Polarisedimenticolia</taxon>
        <taxon>Candidatus Polarisedimenticolales</taxon>
        <taxon>Candidatus Polarisedimenticolaceae</taxon>
        <taxon>Candidatus Polarisedimenticola</taxon>
    </lineage>
</organism>
<comment type="similarity">
    <text evidence="1">Belongs to the RelE toxin family.</text>
</comment>
<dbReference type="Pfam" id="PF05016">
    <property type="entry name" value="ParE_toxin"/>
    <property type="match status" value="1"/>
</dbReference>
<evidence type="ECO:0000313" key="3">
    <source>
        <dbReference type="EMBL" id="MBD3867427.1"/>
    </source>
</evidence>
<evidence type="ECO:0000313" key="4">
    <source>
        <dbReference type="Proteomes" id="UP000648239"/>
    </source>
</evidence>
<dbReference type="AlphaFoldDB" id="A0A8J6XZ11"/>
<reference evidence="3 4" key="1">
    <citation type="submission" date="2020-08" db="EMBL/GenBank/DDBJ databases">
        <title>Acidobacteriota in marine sediments use diverse sulfur dissimilation pathways.</title>
        <authorList>
            <person name="Wasmund K."/>
        </authorList>
    </citation>
    <scope>NUCLEOTIDE SEQUENCE [LARGE SCALE GENOMIC DNA]</scope>
    <source>
        <strain evidence="3">MAG AM4</strain>
    </source>
</reference>
<proteinExistence type="inferred from homology"/>
<name>A0A8J6XZ11_9BACT</name>
<sequence length="88" mass="10395">MADLDSIHASIARDSPYAARRWVGRLWSEAQQLETTPWIGRVVPELQREEIRELLIRNYRLVYQVGEKTVDILTVFERHRRFPADSSE</sequence>
<dbReference type="InterPro" id="IPR007712">
    <property type="entry name" value="RelE/ParE_toxin"/>
</dbReference>
<evidence type="ECO:0000256" key="2">
    <source>
        <dbReference type="ARBA" id="ARBA00022649"/>
    </source>
</evidence>
<dbReference type="Proteomes" id="UP000648239">
    <property type="component" value="Unassembled WGS sequence"/>
</dbReference>
<keyword evidence="2" id="KW-1277">Toxin-antitoxin system</keyword>
<dbReference type="PANTHER" id="PTHR33755">
    <property type="entry name" value="TOXIN PARE1-RELATED"/>
    <property type="match status" value="1"/>
</dbReference>
<dbReference type="EMBL" id="JACXWD010000010">
    <property type="protein sequence ID" value="MBD3867427.1"/>
    <property type="molecule type" value="Genomic_DNA"/>
</dbReference>
<comment type="caution">
    <text evidence="3">The sequence shown here is derived from an EMBL/GenBank/DDBJ whole genome shotgun (WGS) entry which is preliminary data.</text>
</comment>
<protein>
    <submittedName>
        <fullName evidence="3">Type II toxin-antitoxin system RelE/ParE family toxin</fullName>
    </submittedName>
</protein>
<dbReference type="PANTHER" id="PTHR33755:SF5">
    <property type="entry name" value="TYPE II TOXIN-ANTITOXIN SYSTEM RELE_PARE FAMILY TOXIN"/>
    <property type="match status" value="1"/>
</dbReference>
<dbReference type="InterPro" id="IPR035093">
    <property type="entry name" value="RelE/ParE_toxin_dom_sf"/>
</dbReference>
<dbReference type="InterPro" id="IPR051803">
    <property type="entry name" value="TA_system_RelE-like_toxin"/>
</dbReference>